<dbReference type="Gene3D" id="2.40.70.10">
    <property type="entry name" value="Acid Proteases"/>
    <property type="match status" value="1"/>
</dbReference>
<sequence length="237" mass="26345">MAHSESADVRLMSDMPADWDVTDKKPVVLTTPLINSVLQYTVPTLARILSMSASEDNKKSLPFMQRIQLIGGTGTVVRATGQVDNGAMWNCISKDRWIKYSHCLDPLEKSHTIISVANSNRIHSMGRWFGKVQVGSTSALSGFEVFDCQGAFDVILGKPWLRAVRAKHDYETDSITIGSKGNQEILTNDLEDTQSQLSTPLPIAAITQHRPAMDQLLTPPPTRPSKDWMAQNIYEEF</sequence>
<dbReference type="Proteomes" id="UP000283269">
    <property type="component" value="Unassembled WGS sequence"/>
</dbReference>
<accession>A0A409XMI8</accession>
<dbReference type="EMBL" id="NHYD01001200">
    <property type="protein sequence ID" value="PPQ91968.1"/>
    <property type="molecule type" value="Genomic_DNA"/>
</dbReference>
<protein>
    <submittedName>
        <fullName evidence="1">Uncharacterized protein</fullName>
    </submittedName>
</protein>
<comment type="caution">
    <text evidence="1">The sequence shown here is derived from an EMBL/GenBank/DDBJ whole genome shotgun (WGS) entry which is preliminary data.</text>
</comment>
<dbReference type="InParanoid" id="A0A409XMI8"/>
<gene>
    <name evidence="1" type="ORF">CVT25_004441</name>
</gene>
<dbReference type="OrthoDB" id="2919534at2759"/>
<dbReference type="AlphaFoldDB" id="A0A409XMI8"/>
<evidence type="ECO:0000313" key="2">
    <source>
        <dbReference type="Proteomes" id="UP000283269"/>
    </source>
</evidence>
<dbReference type="InterPro" id="IPR021109">
    <property type="entry name" value="Peptidase_aspartic_dom_sf"/>
</dbReference>
<evidence type="ECO:0000313" key="1">
    <source>
        <dbReference type="EMBL" id="PPQ91968.1"/>
    </source>
</evidence>
<proteinExistence type="predicted"/>
<name>A0A409XMI8_PSICY</name>
<keyword evidence="2" id="KW-1185">Reference proteome</keyword>
<organism evidence="1 2">
    <name type="scientific">Psilocybe cyanescens</name>
    <dbReference type="NCBI Taxonomy" id="93625"/>
    <lineage>
        <taxon>Eukaryota</taxon>
        <taxon>Fungi</taxon>
        <taxon>Dikarya</taxon>
        <taxon>Basidiomycota</taxon>
        <taxon>Agaricomycotina</taxon>
        <taxon>Agaricomycetes</taxon>
        <taxon>Agaricomycetidae</taxon>
        <taxon>Agaricales</taxon>
        <taxon>Agaricineae</taxon>
        <taxon>Strophariaceae</taxon>
        <taxon>Psilocybe</taxon>
    </lineage>
</organism>
<reference evidence="1 2" key="1">
    <citation type="journal article" date="2018" name="Evol. Lett.">
        <title>Horizontal gene cluster transfer increased hallucinogenic mushroom diversity.</title>
        <authorList>
            <person name="Reynolds H.T."/>
            <person name="Vijayakumar V."/>
            <person name="Gluck-Thaler E."/>
            <person name="Korotkin H.B."/>
            <person name="Matheny P.B."/>
            <person name="Slot J.C."/>
        </authorList>
    </citation>
    <scope>NUCLEOTIDE SEQUENCE [LARGE SCALE GENOMIC DNA]</scope>
    <source>
        <strain evidence="1 2">2631</strain>
    </source>
</reference>